<dbReference type="Proteomes" id="UP000229907">
    <property type="component" value="Chromosome"/>
</dbReference>
<proteinExistence type="predicted"/>
<dbReference type="RefSeq" id="WP_099721643.1">
    <property type="nucleotide sequence ID" value="NZ_CP018044.1"/>
</dbReference>
<dbReference type="KEGG" id="bcho:BcFMB_09200"/>
<organism evidence="1 2">
    <name type="scientific">Bifidobacterium choerinum</name>
    <dbReference type="NCBI Taxonomy" id="35760"/>
    <lineage>
        <taxon>Bacteria</taxon>
        <taxon>Bacillati</taxon>
        <taxon>Actinomycetota</taxon>
        <taxon>Actinomycetes</taxon>
        <taxon>Bifidobacteriales</taxon>
        <taxon>Bifidobacteriaceae</taxon>
        <taxon>Bifidobacterium</taxon>
    </lineage>
</organism>
<gene>
    <name evidence="1" type="ORF">BcFMB_09200</name>
</gene>
<reference evidence="1 2" key="1">
    <citation type="submission" date="2016-11" db="EMBL/GenBank/DDBJ databases">
        <title>complete genome sequence of Bifidobacterium choerinum strain FMB-1.</title>
        <authorList>
            <person name="Park C.-S."/>
            <person name="Jung D.-H."/>
            <person name="Choi D.-S."/>
        </authorList>
    </citation>
    <scope>NUCLEOTIDE SEQUENCE [LARGE SCALE GENOMIC DNA]</scope>
    <source>
        <strain evidence="1 2">FMB-1</strain>
    </source>
</reference>
<protein>
    <submittedName>
        <fullName evidence="1">Terminase</fullName>
    </submittedName>
</protein>
<name>A0A2D3D7D7_9BIFI</name>
<sequence>MARLIGSGPMLLTTRDDELAEIRDWYRDTLTSEPAPAWHTMPQCIGPTWRRDAHGFVLPERTLGWDLLAWSGYWLRDSKTGGPWKWTNEQARFLLWYYALDETGRPLHDTAVLQRLKGWGKDPLAAGCAVASCFAPLTFDHFDSSGSPVGREEPNAWVQVCAVSQEQTKNTMKLLPGLIPAETRRFYGIQIGKLNMWALGDSRQIEAVTSSPLALEGGRPTMVIRNETQNWNSSNGGIDMDGVLSGNAAKREESVNVKMLDICNAYRDGEDSVAQRVREAWEGTQGDPEGDAGARPRYHDFGLLYDSLEAAPDTTMDMDTIPQVVEDIRGDADWLSPKRIVKEIINPKNPVSESRRKWYNQCVAPEDAFVTAQEWDANQNTDLMLEPGDTIVMFADCSLNDDATGIVACRVSDGFVKPLGMWQRPAGRQNADWRVPREKVDDVVRDAFRTYHVVGFYGDPSHVLDSETGQRYWDGLFDQWHRDYARRLKVWAHPSGRDRHAVMFDMVDYMVQKRFVDAVAVAYEDIHDANFPHDGDARLRNHMLNARRQPTRAGMSIAKEHRESRRKIDLAVCAIGARMIRREYLNMNTKRKGRIW</sequence>
<dbReference type="AlphaFoldDB" id="A0A2D3D7D7"/>
<dbReference type="EMBL" id="CP018044">
    <property type="protein sequence ID" value="ATU21069.1"/>
    <property type="molecule type" value="Genomic_DNA"/>
</dbReference>
<evidence type="ECO:0000313" key="1">
    <source>
        <dbReference type="EMBL" id="ATU21069.1"/>
    </source>
</evidence>
<accession>A0A2D3D7D7</accession>
<evidence type="ECO:0000313" key="2">
    <source>
        <dbReference type="Proteomes" id="UP000229907"/>
    </source>
</evidence>